<dbReference type="SUPFAM" id="SSF51735">
    <property type="entry name" value="NAD(P)-binding Rossmann-fold domains"/>
    <property type="match status" value="1"/>
</dbReference>
<dbReference type="AlphaFoldDB" id="A0A133UZS7"/>
<evidence type="ECO:0000313" key="3">
    <source>
        <dbReference type="EMBL" id="KXA99672.1"/>
    </source>
</evidence>
<dbReference type="Gene3D" id="3.90.25.10">
    <property type="entry name" value="UDP-galactose 4-epimerase, domain 1"/>
    <property type="match status" value="1"/>
</dbReference>
<gene>
    <name evidence="3" type="ORF">AKJ42_02730</name>
</gene>
<dbReference type="PANTHER" id="PTHR43000">
    <property type="entry name" value="DTDP-D-GLUCOSE 4,6-DEHYDRATASE-RELATED"/>
    <property type="match status" value="1"/>
</dbReference>
<dbReference type="CDD" id="cd05256">
    <property type="entry name" value="UDP_AE_SDR_e"/>
    <property type="match status" value="1"/>
</dbReference>
<dbReference type="Gene3D" id="3.40.50.720">
    <property type="entry name" value="NAD(P)-binding Rossmann-like Domain"/>
    <property type="match status" value="1"/>
</dbReference>
<dbReference type="InterPro" id="IPR036291">
    <property type="entry name" value="NAD(P)-bd_dom_sf"/>
</dbReference>
<dbReference type="PATRIC" id="fig|1698272.3.peg.415"/>
<sequence length="310" mass="34337">MKILITGGAGFIGSHLTDKLLTNNHEVIVLDNLFTGKPENLAQHENNEKFTFVNADITNRKKVRESLKEARGVIHEAAITNVPLSIKKPELTEKVNVKGTKTLLEESANADVERFVYASSCAVYGEVKDLPISEDFELNPISPYGESKLAAEELCQKFNKDQGLDTVCLRYFNVHGPRQTFGPYAGVILKFLKRAKKGKPPIIFGDGKQTRDFVYVQDIVRGTLLALRQKDVGGQIFNIGSGTAISINKLCETILNVTNSTELEPIYKEAKPGDIRHSHADLSKAKEILGFEPKVSLNEGLARLVKKFDL</sequence>
<proteinExistence type="inferred from homology"/>
<evidence type="ECO:0000256" key="1">
    <source>
        <dbReference type="ARBA" id="ARBA00007637"/>
    </source>
</evidence>
<feature type="domain" description="NAD-dependent epimerase/dehydratase" evidence="2">
    <location>
        <begin position="3"/>
        <end position="240"/>
    </location>
</feature>
<protein>
    <recommendedName>
        <fullName evidence="2">NAD-dependent epimerase/dehydratase domain-containing protein</fullName>
    </recommendedName>
</protein>
<organism evidence="3 4">
    <name type="scientific">candidate division MSBL1 archaeon SCGC-AAA261C02</name>
    <dbReference type="NCBI Taxonomy" id="1698272"/>
    <lineage>
        <taxon>Archaea</taxon>
        <taxon>Methanobacteriati</taxon>
        <taxon>Methanobacteriota</taxon>
        <taxon>candidate division MSBL1</taxon>
    </lineage>
</organism>
<dbReference type="Proteomes" id="UP000070520">
    <property type="component" value="Unassembled WGS sequence"/>
</dbReference>
<evidence type="ECO:0000313" key="4">
    <source>
        <dbReference type="Proteomes" id="UP000070520"/>
    </source>
</evidence>
<dbReference type="EMBL" id="LHXW01000030">
    <property type="protein sequence ID" value="KXA99672.1"/>
    <property type="molecule type" value="Genomic_DNA"/>
</dbReference>
<comment type="caution">
    <text evidence="3">The sequence shown here is derived from an EMBL/GenBank/DDBJ whole genome shotgun (WGS) entry which is preliminary data.</text>
</comment>
<dbReference type="Pfam" id="PF01370">
    <property type="entry name" value="Epimerase"/>
    <property type="match status" value="1"/>
</dbReference>
<dbReference type="PRINTS" id="PR01713">
    <property type="entry name" value="NUCEPIMERASE"/>
</dbReference>
<comment type="similarity">
    <text evidence="1">Belongs to the NAD(P)-dependent epimerase/dehydratase family.</text>
</comment>
<name>A0A133UZS7_9EURY</name>
<keyword evidence="4" id="KW-1185">Reference proteome</keyword>
<accession>A0A133UZS7</accession>
<reference evidence="3 4" key="1">
    <citation type="journal article" date="2016" name="Sci. Rep.">
        <title>Metabolic traits of an uncultured archaeal lineage -MSBL1- from brine pools of the Red Sea.</title>
        <authorList>
            <person name="Mwirichia R."/>
            <person name="Alam I."/>
            <person name="Rashid M."/>
            <person name="Vinu M."/>
            <person name="Ba-Alawi W."/>
            <person name="Anthony Kamau A."/>
            <person name="Kamanda Ngugi D."/>
            <person name="Goker M."/>
            <person name="Klenk H.P."/>
            <person name="Bajic V."/>
            <person name="Stingl U."/>
        </authorList>
    </citation>
    <scope>NUCLEOTIDE SEQUENCE [LARGE SCALE GENOMIC DNA]</scope>
    <source>
        <strain evidence="3">SCGC-AAA261C02</strain>
    </source>
</reference>
<dbReference type="InterPro" id="IPR001509">
    <property type="entry name" value="Epimerase_deHydtase"/>
</dbReference>
<evidence type="ECO:0000259" key="2">
    <source>
        <dbReference type="Pfam" id="PF01370"/>
    </source>
</evidence>